<reference evidence="2 3" key="1">
    <citation type="submission" date="2024-05" db="EMBL/GenBank/DDBJ databases">
        <title>The nuclear and mitochondrial genome assemblies of Tetragonisca angustula (Apidae: Meliponini), a tiny yet remarkable pollinator in the Neotropics.</title>
        <authorList>
            <person name="Ferrari R."/>
            <person name="Ricardo P.C."/>
            <person name="Dias F.C."/>
            <person name="Araujo N.S."/>
            <person name="Soares D.O."/>
            <person name="Zhou Q.-S."/>
            <person name="Zhu C.-D."/>
            <person name="Coutinho L."/>
            <person name="Airas M.C."/>
            <person name="Batista T.M."/>
        </authorList>
    </citation>
    <scope>NUCLEOTIDE SEQUENCE [LARGE SCALE GENOMIC DNA]</scope>
    <source>
        <strain evidence="2">ASF017062</strain>
        <tissue evidence="2">Abdomen</tissue>
    </source>
</reference>
<protein>
    <recommendedName>
        <fullName evidence="1">Reverse transcriptase domain-containing protein</fullName>
    </recommendedName>
</protein>
<evidence type="ECO:0000313" key="3">
    <source>
        <dbReference type="Proteomes" id="UP001432146"/>
    </source>
</evidence>
<dbReference type="InterPro" id="IPR000477">
    <property type="entry name" value="RT_dom"/>
</dbReference>
<evidence type="ECO:0000259" key="1">
    <source>
        <dbReference type="Pfam" id="PF00078"/>
    </source>
</evidence>
<keyword evidence="3" id="KW-1185">Reference proteome</keyword>
<name>A0AAW0ZCZ2_9HYME</name>
<proteinExistence type="predicted"/>
<feature type="domain" description="Reverse transcriptase" evidence="1">
    <location>
        <begin position="21"/>
        <end position="93"/>
    </location>
</feature>
<dbReference type="GO" id="GO:0071897">
    <property type="term" value="P:DNA biosynthetic process"/>
    <property type="evidence" value="ECO:0007669"/>
    <property type="project" value="UniProtKB-ARBA"/>
</dbReference>
<dbReference type="Gene3D" id="3.30.70.270">
    <property type="match status" value="1"/>
</dbReference>
<dbReference type="InterPro" id="IPR043502">
    <property type="entry name" value="DNA/RNA_pol_sf"/>
</dbReference>
<dbReference type="SUPFAM" id="SSF56672">
    <property type="entry name" value="DNA/RNA polymerases"/>
    <property type="match status" value="1"/>
</dbReference>
<accession>A0AAW0ZCZ2</accession>
<dbReference type="InterPro" id="IPR043128">
    <property type="entry name" value="Rev_trsase/Diguanyl_cyclase"/>
</dbReference>
<dbReference type="EMBL" id="JAWNGG020000257">
    <property type="protein sequence ID" value="KAK9295503.1"/>
    <property type="molecule type" value="Genomic_DNA"/>
</dbReference>
<dbReference type="AlphaFoldDB" id="A0AAW0ZCZ2"/>
<sequence length="159" mass="18007">MGRRAGQLKCLEVCDRASQTILFNITMDDFVRFINPSNGADLGQTKIGCLTFADDIVLVSNTKHGMQEHLHRVRTSLTRTHMEVNPSKCRALQIKCVPGTKMVVVDTKPSFDINGKPVPILQVLEQLKYLEHNYNQWRMIAVSISNLEGMLERLRRAAL</sequence>
<dbReference type="Proteomes" id="UP001432146">
    <property type="component" value="Unassembled WGS sequence"/>
</dbReference>
<gene>
    <name evidence="2" type="ORF">QLX08_010204</name>
</gene>
<evidence type="ECO:0000313" key="2">
    <source>
        <dbReference type="EMBL" id="KAK9295503.1"/>
    </source>
</evidence>
<organism evidence="2 3">
    <name type="scientific">Tetragonisca angustula</name>
    <dbReference type="NCBI Taxonomy" id="166442"/>
    <lineage>
        <taxon>Eukaryota</taxon>
        <taxon>Metazoa</taxon>
        <taxon>Ecdysozoa</taxon>
        <taxon>Arthropoda</taxon>
        <taxon>Hexapoda</taxon>
        <taxon>Insecta</taxon>
        <taxon>Pterygota</taxon>
        <taxon>Neoptera</taxon>
        <taxon>Endopterygota</taxon>
        <taxon>Hymenoptera</taxon>
        <taxon>Apocrita</taxon>
        <taxon>Aculeata</taxon>
        <taxon>Apoidea</taxon>
        <taxon>Anthophila</taxon>
        <taxon>Apidae</taxon>
        <taxon>Tetragonisca</taxon>
    </lineage>
</organism>
<comment type="caution">
    <text evidence="2">The sequence shown here is derived from an EMBL/GenBank/DDBJ whole genome shotgun (WGS) entry which is preliminary data.</text>
</comment>
<dbReference type="Pfam" id="PF00078">
    <property type="entry name" value="RVT_1"/>
    <property type="match status" value="1"/>
</dbReference>